<proteinExistence type="predicted"/>
<dbReference type="Proteomes" id="UP000535182">
    <property type="component" value="Unassembled WGS sequence"/>
</dbReference>
<evidence type="ECO:0000313" key="2">
    <source>
        <dbReference type="Proteomes" id="UP000535182"/>
    </source>
</evidence>
<comment type="caution">
    <text evidence="1">The sequence shown here is derived from an EMBL/GenBank/DDBJ whole genome shotgun (WGS) entry which is preliminary data.</text>
</comment>
<accession>A0A9X0U634</accession>
<keyword evidence="2" id="KW-1185">Reference proteome</keyword>
<name>A0A9X0U634_9BACT</name>
<sequence>MVHLLPQVFPDIKHQDEAEQKRLGEITAAVARARLRNHFRMIFYLPAKRDVYTANMATWDMTRPSRKPSRRRLRAWT</sequence>
<dbReference type="AlphaFoldDB" id="A0A9X0U634"/>
<dbReference type="EMBL" id="JACHEB010000013">
    <property type="protein sequence ID" value="MBB5331164.1"/>
    <property type="molecule type" value="Genomic_DNA"/>
</dbReference>
<protein>
    <submittedName>
        <fullName evidence="1">Uncharacterized protein</fullName>
    </submittedName>
</protein>
<organism evidence="1 2">
    <name type="scientific">Tunturiibacter gelidiferens</name>
    <dbReference type="NCBI Taxonomy" id="3069689"/>
    <lineage>
        <taxon>Bacteria</taxon>
        <taxon>Pseudomonadati</taxon>
        <taxon>Acidobacteriota</taxon>
        <taxon>Terriglobia</taxon>
        <taxon>Terriglobales</taxon>
        <taxon>Acidobacteriaceae</taxon>
        <taxon>Tunturiibacter</taxon>
    </lineage>
</organism>
<reference evidence="1 2" key="1">
    <citation type="submission" date="2020-08" db="EMBL/GenBank/DDBJ databases">
        <title>Genomic Encyclopedia of Type Strains, Phase IV (KMG-V): Genome sequencing to study the core and pangenomes of soil and plant-associated prokaryotes.</title>
        <authorList>
            <person name="Whitman W."/>
        </authorList>
    </citation>
    <scope>NUCLEOTIDE SEQUENCE [LARGE SCALE GENOMIC DNA]</scope>
    <source>
        <strain evidence="1 2">X5P2</strain>
    </source>
</reference>
<evidence type="ECO:0000313" key="1">
    <source>
        <dbReference type="EMBL" id="MBB5331164.1"/>
    </source>
</evidence>
<gene>
    <name evidence="1" type="ORF">HDF14_004802</name>
</gene>